<dbReference type="InterPro" id="IPR007110">
    <property type="entry name" value="Ig-like_dom"/>
</dbReference>
<keyword evidence="1" id="KW-1133">Transmembrane helix</keyword>
<evidence type="ECO:0000256" key="1">
    <source>
        <dbReference type="SAM" id="Phobius"/>
    </source>
</evidence>
<sequence>MLEIVAFAALLTLLHNVECLPTQIYSKDGVYYAEEVQLGDTAVLKCGSNVKNYFFDFWIVDKKNLVIGPSNEGYDKGKYKYEILSGNLTVKEVNTDDAGDYYCVSRQVEGNKKFIIRTKLIVNYDWHKVEEHSSSINTIRIIISLIGIVLLGIAGYVVYTIWRDRYRHPPQKKFSGLQWLVRREHQDPKVP</sequence>
<dbReference type="SMART" id="SM00409">
    <property type="entry name" value="IG"/>
    <property type="match status" value="1"/>
</dbReference>
<dbReference type="Gene3D" id="2.60.40.10">
    <property type="entry name" value="Immunoglobulins"/>
    <property type="match status" value="1"/>
</dbReference>
<dbReference type="OrthoDB" id="10258440at2759"/>
<dbReference type="InterPro" id="IPR013783">
    <property type="entry name" value="Ig-like_fold"/>
</dbReference>
<dbReference type="InterPro" id="IPR036179">
    <property type="entry name" value="Ig-like_dom_sf"/>
</dbReference>
<feature type="chain" id="PRO_5024827908" description="Ig-like domain-containing protein" evidence="2">
    <location>
        <begin position="20"/>
        <end position="191"/>
    </location>
</feature>
<name>A0A653CMT3_CALMS</name>
<dbReference type="Proteomes" id="UP000410492">
    <property type="component" value="Unassembled WGS sequence"/>
</dbReference>
<accession>A0A653CMT3</accession>
<feature type="transmembrane region" description="Helical" evidence="1">
    <location>
        <begin position="141"/>
        <end position="162"/>
    </location>
</feature>
<keyword evidence="5" id="KW-1185">Reference proteome</keyword>
<organism evidence="4 5">
    <name type="scientific">Callosobruchus maculatus</name>
    <name type="common">Southern cowpea weevil</name>
    <name type="synonym">Pulse bruchid</name>
    <dbReference type="NCBI Taxonomy" id="64391"/>
    <lineage>
        <taxon>Eukaryota</taxon>
        <taxon>Metazoa</taxon>
        <taxon>Ecdysozoa</taxon>
        <taxon>Arthropoda</taxon>
        <taxon>Hexapoda</taxon>
        <taxon>Insecta</taxon>
        <taxon>Pterygota</taxon>
        <taxon>Neoptera</taxon>
        <taxon>Endopterygota</taxon>
        <taxon>Coleoptera</taxon>
        <taxon>Polyphaga</taxon>
        <taxon>Cucujiformia</taxon>
        <taxon>Chrysomeloidea</taxon>
        <taxon>Chrysomelidae</taxon>
        <taxon>Bruchinae</taxon>
        <taxon>Bruchini</taxon>
        <taxon>Callosobruchus</taxon>
    </lineage>
</organism>
<evidence type="ECO:0000313" key="4">
    <source>
        <dbReference type="EMBL" id="VEN49209.1"/>
    </source>
</evidence>
<protein>
    <recommendedName>
        <fullName evidence="3">Ig-like domain-containing protein</fullName>
    </recommendedName>
</protein>
<evidence type="ECO:0000313" key="5">
    <source>
        <dbReference type="Proteomes" id="UP000410492"/>
    </source>
</evidence>
<dbReference type="InterPro" id="IPR003599">
    <property type="entry name" value="Ig_sub"/>
</dbReference>
<keyword evidence="2" id="KW-0732">Signal</keyword>
<evidence type="ECO:0000256" key="2">
    <source>
        <dbReference type="SAM" id="SignalP"/>
    </source>
</evidence>
<keyword evidence="1" id="KW-0472">Membrane</keyword>
<feature type="domain" description="Ig-like" evidence="3">
    <location>
        <begin position="21"/>
        <end position="122"/>
    </location>
</feature>
<keyword evidence="1" id="KW-0812">Transmembrane</keyword>
<proteinExistence type="predicted"/>
<dbReference type="AlphaFoldDB" id="A0A653CMT3"/>
<dbReference type="SUPFAM" id="SSF48726">
    <property type="entry name" value="Immunoglobulin"/>
    <property type="match status" value="1"/>
</dbReference>
<feature type="signal peptide" evidence="2">
    <location>
        <begin position="1"/>
        <end position="19"/>
    </location>
</feature>
<gene>
    <name evidence="4" type="ORF">CALMAC_LOCUS10400</name>
</gene>
<evidence type="ECO:0000259" key="3">
    <source>
        <dbReference type="PROSITE" id="PS50835"/>
    </source>
</evidence>
<reference evidence="4 5" key="1">
    <citation type="submission" date="2019-01" db="EMBL/GenBank/DDBJ databases">
        <authorList>
            <person name="Sayadi A."/>
        </authorList>
    </citation>
    <scope>NUCLEOTIDE SEQUENCE [LARGE SCALE GENOMIC DNA]</scope>
</reference>
<dbReference type="PROSITE" id="PS50835">
    <property type="entry name" value="IG_LIKE"/>
    <property type="match status" value="1"/>
</dbReference>
<dbReference type="EMBL" id="CAACVG010008302">
    <property type="protein sequence ID" value="VEN49209.1"/>
    <property type="molecule type" value="Genomic_DNA"/>
</dbReference>